<accession>X0TB90</accession>
<keyword evidence="2" id="KW-0285">Flavoprotein</keyword>
<dbReference type="PANTHER" id="PTHR43303:SF4">
    <property type="entry name" value="NADPH DEHYDROGENASE C23G7.10C-RELATED"/>
    <property type="match status" value="1"/>
</dbReference>
<name>X0TB90_9ZZZZ</name>
<evidence type="ECO:0000256" key="1">
    <source>
        <dbReference type="ARBA" id="ARBA00001917"/>
    </source>
</evidence>
<dbReference type="GO" id="GO:0010181">
    <property type="term" value="F:FMN binding"/>
    <property type="evidence" value="ECO:0007669"/>
    <property type="project" value="InterPro"/>
</dbReference>
<evidence type="ECO:0000256" key="5">
    <source>
        <dbReference type="ARBA" id="ARBA00023002"/>
    </source>
</evidence>
<reference evidence="7" key="1">
    <citation type="journal article" date="2014" name="Front. Microbiol.">
        <title>High frequency of phylogenetically diverse reductive dehalogenase-homologous genes in deep subseafloor sedimentary metagenomes.</title>
        <authorList>
            <person name="Kawai M."/>
            <person name="Futagami T."/>
            <person name="Toyoda A."/>
            <person name="Takaki Y."/>
            <person name="Nishi S."/>
            <person name="Hori S."/>
            <person name="Arai W."/>
            <person name="Tsubouchi T."/>
            <person name="Morono Y."/>
            <person name="Uchiyama I."/>
            <person name="Ito T."/>
            <person name="Fujiyama A."/>
            <person name="Inagaki F."/>
            <person name="Takami H."/>
        </authorList>
    </citation>
    <scope>NUCLEOTIDE SEQUENCE</scope>
    <source>
        <strain evidence="7">Expedition CK06-06</strain>
    </source>
</reference>
<dbReference type="Pfam" id="PF00724">
    <property type="entry name" value="Oxidored_FMN"/>
    <property type="match status" value="1"/>
</dbReference>
<dbReference type="InterPro" id="IPR044152">
    <property type="entry name" value="YqjM-like"/>
</dbReference>
<evidence type="ECO:0000256" key="2">
    <source>
        <dbReference type="ARBA" id="ARBA00022630"/>
    </source>
</evidence>
<keyword evidence="5" id="KW-0560">Oxidoreductase</keyword>
<gene>
    <name evidence="7" type="ORF">S01H1_25589</name>
</gene>
<organism evidence="7">
    <name type="scientific">marine sediment metagenome</name>
    <dbReference type="NCBI Taxonomy" id="412755"/>
    <lineage>
        <taxon>unclassified sequences</taxon>
        <taxon>metagenomes</taxon>
        <taxon>ecological metagenomes</taxon>
    </lineage>
</organism>
<dbReference type="InterPro" id="IPR013785">
    <property type="entry name" value="Aldolase_TIM"/>
</dbReference>
<dbReference type="PANTHER" id="PTHR43303">
    <property type="entry name" value="NADPH DEHYDROGENASE C23G7.10C-RELATED"/>
    <property type="match status" value="1"/>
</dbReference>
<sequence length="82" mass="8983">MAEKREELFKPIKIGKVEIKNRLILAPMCTRMGNADGSADEQTMGYLNARAKGGVGLIMSPPIVAAEEWTGKGPKFLYLTTQ</sequence>
<dbReference type="GO" id="GO:0003959">
    <property type="term" value="F:NADPH dehydrogenase activity"/>
    <property type="evidence" value="ECO:0007669"/>
    <property type="project" value="InterPro"/>
</dbReference>
<evidence type="ECO:0000313" key="7">
    <source>
        <dbReference type="EMBL" id="GAF90798.1"/>
    </source>
</evidence>
<comment type="cofactor">
    <cofactor evidence="1">
        <name>FMN</name>
        <dbReference type="ChEBI" id="CHEBI:58210"/>
    </cofactor>
</comment>
<evidence type="ECO:0000256" key="3">
    <source>
        <dbReference type="ARBA" id="ARBA00022643"/>
    </source>
</evidence>
<protein>
    <recommendedName>
        <fullName evidence="6">NADH:flavin oxidoreductase/NADH oxidase N-terminal domain-containing protein</fullName>
    </recommendedName>
</protein>
<dbReference type="GO" id="GO:0050661">
    <property type="term" value="F:NADP binding"/>
    <property type="evidence" value="ECO:0007669"/>
    <property type="project" value="InterPro"/>
</dbReference>
<keyword evidence="4" id="KW-0521">NADP</keyword>
<evidence type="ECO:0000259" key="6">
    <source>
        <dbReference type="Pfam" id="PF00724"/>
    </source>
</evidence>
<evidence type="ECO:0000256" key="4">
    <source>
        <dbReference type="ARBA" id="ARBA00022857"/>
    </source>
</evidence>
<dbReference type="EMBL" id="BARS01015468">
    <property type="protein sequence ID" value="GAF90798.1"/>
    <property type="molecule type" value="Genomic_DNA"/>
</dbReference>
<keyword evidence="3" id="KW-0288">FMN</keyword>
<dbReference type="SUPFAM" id="SSF51395">
    <property type="entry name" value="FMN-linked oxidoreductases"/>
    <property type="match status" value="1"/>
</dbReference>
<proteinExistence type="predicted"/>
<comment type="caution">
    <text evidence="7">The sequence shown here is derived from an EMBL/GenBank/DDBJ whole genome shotgun (WGS) entry which is preliminary data.</text>
</comment>
<dbReference type="AlphaFoldDB" id="X0TB90"/>
<dbReference type="Gene3D" id="3.20.20.70">
    <property type="entry name" value="Aldolase class I"/>
    <property type="match status" value="1"/>
</dbReference>
<dbReference type="InterPro" id="IPR001155">
    <property type="entry name" value="OxRdtase_FMN_N"/>
</dbReference>
<feature type="non-terminal residue" evidence="7">
    <location>
        <position position="82"/>
    </location>
</feature>
<feature type="domain" description="NADH:flavin oxidoreductase/NADH oxidase N-terminal" evidence="6">
    <location>
        <begin position="7"/>
        <end position="61"/>
    </location>
</feature>